<keyword evidence="1" id="KW-0812">Transmembrane</keyword>
<gene>
    <name evidence="2" type="ORF">AX13_13475</name>
</gene>
<dbReference type="PATRIC" id="fig|1457173.3.peg.1027"/>
<keyword evidence="3" id="KW-1185">Reference proteome</keyword>
<feature type="transmembrane region" description="Helical" evidence="1">
    <location>
        <begin position="53"/>
        <end position="72"/>
    </location>
</feature>
<evidence type="ECO:0000313" key="2">
    <source>
        <dbReference type="EMBL" id="EXU81175.1"/>
    </source>
</evidence>
<feature type="transmembrane region" description="Helical" evidence="1">
    <location>
        <begin position="25"/>
        <end position="46"/>
    </location>
</feature>
<evidence type="ECO:0000256" key="1">
    <source>
        <dbReference type="SAM" id="Phobius"/>
    </source>
</evidence>
<keyword evidence="1" id="KW-0472">Membrane</keyword>
<accession>A0A014P4V2</accession>
<organism evidence="2 3">
    <name type="scientific">Comamonas aquatica DA1877</name>
    <dbReference type="NCBI Taxonomy" id="1457173"/>
    <lineage>
        <taxon>Bacteria</taxon>
        <taxon>Pseudomonadati</taxon>
        <taxon>Pseudomonadota</taxon>
        <taxon>Betaproteobacteria</taxon>
        <taxon>Burkholderiales</taxon>
        <taxon>Comamonadaceae</taxon>
        <taxon>Comamonas</taxon>
    </lineage>
</organism>
<comment type="caution">
    <text evidence="2">The sequence shown here is derived from an EMBL/GenBank/DDBJ whole genome shotgun (WGS) entry which is preliminary data.</text>
</comment>
<reference evidence="2 3" key="1">
    <citation type="submission" date="2014-01" db="EMBL/GenBank/DDBJ databases">
        <title>Interspecies Systems Biology Uncovers Metabolites Affecting C. elegans Gene Expression and Life History Traits.</title>
        <authorList>
            <person name="Watson E."/>
            <person name="Macneil L.T."/>
            <person name="Ritter A.D."/>
            <person name="Yilmaz L.S."/>
            <person name="Rosebrock A.P."/>
            <person name="Caudy A.A."/>
            <person name="Walhout A.J."/>
        </authorList>
    </citation>
    <scope>NUCLEOTIDE SEQUENCE [LARGE SCALE GENOMIC DNA]</scope>
    <source>
        <strain evidence="2 3">DA1877</strain>
    </source>
</reference>
<sequence>MDAMLTSFQAWAHALIPVHSVAFDALAWLSLACYLLFAVVALHYALRPWAEKAMLAAIGGGTAASLVLHLSLRSSPDYVGEGPLWKFVSVSQYLPWVVVSVGGLYVLYRIGLQLRKMCCGRQDR</sequence>
<dbReference type="AlphaFoldDB" id="A0A014P4V2"/>
<keyword evidence="1" id="KW-1133">Transmembrane helix</keyword>
<name>A0A014P4V2_9BURK</name>
<protein>
    <submittedName>
        <fullName evidence="2">Uncharacterized protein</fullName>
    </submittedName>
</protein>
<dbReference type="Proteomes" id="UP000020766">
    <property type="component" value="Unassembled WGS sequence"/>
</dbReference>
<feature type="transmembrane region" description="Helical" evidence="1">
    <location>
        <begin position="84"/>
        <end position="107"/>
    </location>
</feature>
<dbReference type="EMBL" id="JBOK01000004">
    <property type="protein sequence ID" value="EXU81175.1"/>
    <property type="molecule type" value="Genomic_DNA"/>
</dbReference>
<proteinExistence type="predicted"/>
<evidence type="ECO:0000313" key="3">
    <source>
        <dbReference type="Proteomes" id="UP000020766"/>
    </source>
</evidence>